<evidence type="ECO:0000256" key="5">
    <source>
        <dbReference type="ARBA" id="ARBA00022984"/>
    </source>
</evidence>
<dbReference type="PROSITE" id="PS52029">
    <property type="entry name" value="LD_TPASE"/>
    <property type="match status" value="1"/>
</dbReference>
<evidence type="ECO:0000256" key="3">
    <source>
        <dbReference type="ARBA" id="ARBA00022679"/>
    </source>
</evidence>
<gene>
    <name evidence="10" type="ORF">Q8A70_06105</name>
</gene>
<dbReference type="InterPro" id="IPR036365">
    <property type="entry name" value="PGBD-like_sf"/>
</dbReference>
<feature type="signal peptide" evidence="8">
    <location>
        <begin position="1"/>
        <end position="26"/>
    </location>
</feature>
<dbReference type="PANTHER" id="PTHR41533">
    <property type="entry name" value="L,D-TRANSPEPTIDASE HI_1667-RELATED"/>
    <property type="match status" value="1"/>
</dbReference>
<keyword evidence="8" id="KW-0732">Signal</keyword>
<keyword evidence="4 7" id="KW-0133">Cell shape</keyword>
<feature type="chain" id="PRO_5047100342" evidence="8">
    <location>
        <begin position="27"/>
        <end position="566"/>
    </location>
</feature>
<evidence type="ECO:0000313" key="11">
    <source>
        <dbReference type="Proteomes" id="UP001230156"/>
    </source>
</evidence>
<dbReference type="SUPFAM" id="SSF47090">
    <property type="entry name" value="PGBD-like"/>
    <property type="match status" value="1"/>
</dbReference>
<organism evidence="10 11">
    <name type="scientific">Dongia sedimenti</name>
    <dbReference type="NCBI Taxonomy" id="3064282"/>
    <lineage>
        <taxon>Bacteria</taxon>
        <taxon>Pseudomonadati</taxon>
        <taxon>Pseudomonadota</taxon>
        <taxon>Alphaproteobacteria</taxon>
        <taxon>Rhodospirillales</taxon>
        <taxon>Dongiaceae</taxon>
        <taxon>Dongia</taxon>
    </lineage>
</organism>
<keyword evidence="3" id="KW-0808">Transferase</keyword>
<comment type="similarity">
    <text evidence="2">Belongs to the YkuD family.</text>
</comment>
<evidence type="ECO:0000256" key="2">
    <source>
        <dbReference type="ARBA" id="ARBA00005992"/>
    </source>
</evidence>
<evidence type="ECO:0000256" key="7">
    <source>
        <dbReference type="PROSITE-ProRule" id="PRU01373"/>
    </source>
</evidence>
<feature type="domain" description="L,D-TPase catalytic" evidence="9">
    <location>
        <begin position="314"/>
        <end position="503"/>
    </location>
</feature>
<reference evidence="11" key="1">
    <citation type="submission" date="2023-08" db="EMBL/GenBank/DDBJ databases">
        <title>Rhodospirillaceae gen. nov., a novel taxon isolated from the Yangtze River Yuezi River estuary sludge.</title>
        <authorList>
            <person name="Ruan L."/>
        </authorList>
    </citation>
    <scope>NUCLEOTIDE SEQUENCE [LARGE SCALE GENOMIC DNA]</scope>
    <source>
        <strain evidence="11">R-7</strain>
    </source>
</reference>
<dbReference type="Proteomes" id="UP001230156">
    <property type="component" value="Unassembled WGS sequence"/>
</dbReference>
<keyword evidence="5 7" id="KW-0573">Peptidoglycan synthesis</keyword>
<evidence type="ECO:0000256" key="4">
    <source>
        <dbReference type="ARBA" id="ARBA00022960"/>
    </source>
</evidence>
<evidence type="ECO:0000256" key="6">
    <source>
        <dbReference type="ARBA" id="ARBA00023316"/>
    </source>
</evidence>
<dbReference type="Pfam" id="PF03734">
    <property type="entry name" value="YkuD"/>
    <property type="match status" value="1"/>
</dbReference>
<keyword evidence="6 7" id="KW-0961">Cell wall biogenesis/degradation</keyword>
<dbReference type="PANTHER" id="PTHR41533:SF2">
    <property type="entry name" value="BLR7131 PROTEIN"/>
    <property type="match status" value="1"/>
</dbReference>
<protein>
    <submittedName>
        <fullName evidence="10">L,D-transpeptidase family protein</fullName>
    </submittedName>
</protein>
<evidence type="ECO:0000259" key="9">
    <source>
        <dbReference type="PROSITE" id="PS52029"/>
    </source>
</evidence>
<proteinExistence type="inferred from homology"/>
<dbReference type="RefSeq" id="WP_379954629.1">
    <property type="nucleotide sequence ID" value="NZ_JAUYVI010000002.1"/>
</dbReference>
<keyword evidence="11" id="KW-1185">Reference proteome</keyword>
<feature type="active site" description="Nucleophile" evidence="7">
    <location>
        <position position="465"/>
    </location>
</feature>
<dbReference type="InterPro" id="IPR002477">
    <property type="entry name" value="Peptidoglycan-bd-like"/>
</dbReference>
<sequence length="566" mass="62158">MRRATYRNAALISGAFFLAAAAHAWADSADRFPQEKPVETAVPELPAAVPAAVPEIAAAFDALQTDPATAGLKVDWSALKFYYAAHGNNALWTTSNGYTLLGQAWIVQVPRAVRAGMPMAEQTLFKIAGMTPPVDSASQTRNEALMSAVFVASAVDAVGPLGSAKLRGPAVLDKVAAAKDPGDAIGQQWPAYYRFWSLYAKLPTYVGYYQAGGWPSVPKVDKVEPGQSSSVIPAVRARLQYTGELLAPTHTDEVYDTELQAAVALFQRTHGLNDDGVIGGRTLEEMNVSAEKRLQMIVLNLDRMREQGGKFEPRHLIVNIPSQEVKVVEDGKVQFMTKAIVGKIDRKTPTLDSVIKVAKFNPEWNAPHKIASNDEVRRMRADPSFLESHGFTVYDGNGMEVDPSAIDWHSVGPGNFPYRLVQAPGPENALGPVKLDFPNKDAVYLHGTNQKQLFAKQDRYFSSGCMRMQQPIDMAAFLLADDPDYQRPRIDQIVESGKTVLVPLRTPMPVHVVYMTAWTDEDGVLQFRKDMYRYDRYADIPKDLQPGANLIAEAAEPAKPAKTESK</sequence>
<dbReference type="EMBL" id="JAUYVI010000002">
    <property type="protein sequence ID" value="MDQ7247228.1"/>
    <property type="molecule type" value="Genomic_DNA"/>
</dbReference>
<dbReference type="Gene3D" id="2.40.440.10">
    <property type="entry name" value="L,D-transpeptidase catalytic domain-like"/>
    <property type="match status" value="1"/>
</dbReference>
<dbReference type="InterPro" id="IPR038063">
    <property type="entry name" value="Transpep_catalytic_dom"/>
</dbReference>
<dbReference type="Pfam" id="PF01471">
    <property type="entry name" value="PG_binding_1"/>
    <property type="match status" value="1"/>
</dbReference>
<accession>A0ABU0YKN6</accession>
<comment type="caution">
    <text evidence="10">The sequence shown here is derived from an EMBL/GenBank/DDBJ whole genome shotgun (WGS) entry which is preliminary data.</text>
</comment>
<dbReference type="Gene3D" id="1.10.101.10">
    <property type="entry name" value="PGBD-like superfamily/PGBD"/>
    <property type="match status" value="1"/>
</dbReference>
<comment type="pathway">
    <text evidence="1 7">Cell wall biogenesis; peptidoglycan biosynthesis.</text>
</comment>
<evidence type="ECO:0000256" key="8">
    <source>
        <dbReference type="SAM" id="SignalP"/>
    </source>
</evidence>
<dbReference type="InterPro" id="IPR036366">
    <property type="entry name" value="PGBDSf"/>
</dbReference>
<evidence type="ECO:0000256" key="1">
    <source>
        <dbReference type="ARBA" id="ARBA00004752"/>
    </source>
</evidence>
<dbReference type="CDD" id="cd16913">
    <property type="entry name" value="YkuD_like"/>
    <property type="match status" value="1"/>
</dbReference>
<evidence type="ECO:0000313" key="10">
    <source>
        <dbReference type="EMBL" id="MDQ7247228.1"/>
    </source>
</evidence>
<dbReference type="InterPro" id="IPR005490">
    <property type="entry name" value="LD_TPept_cat_dom"/>
</dbReference>
<dbReference type="SUPFAM" id="SSF141523">
    <property type="entry name" value="L,D-transpeptidase catalytic domain-like"/>
    <property type="match status" value="1"/>
</dbReference>
<feature type="active site" description="Proton donor/acceptor" evidence="7">
    <location>
        <position position="446"/>
    </location>
</feature>
<name>A0ABU0YKN6_9PROT</name>
<dbReference type="InterPro" id="IPR052905">
    <property type="entry name" value="LD-transpeptidase_YkuD-like"/>
</dbReference>